<evidence type="ECO:0000313" key="3">
    <source>
        <dbReference type="Proteomes" id="UP000027491"/>
    </source>
</evidence>
<evidence type="ECO:0000313" key="2">
    <source>
        <dbReference type="EMBL" id="AID58902.1"/>
    </source>
</evidence>
<name>A0A068F1S8_9CAUD</name>
<protein>
    <submittedName>
        <fullName evidence="2">Uncharacterized protein</fullName>
    </submittedName>
</protein>
<dbReference type="KEGG" id="vg:23679589"/>
<dbReference type="Proteomes" id="UP000027491">
    <property type="component" value="Segment"/>
</dbReference>
<proteinExistence type="predicted"/>
<organism evidence="2 3">
    <name type="scientific">Mycobacterium phage Gaia</name>
    <dbReference type="NCBI Taxonomy" id="1486472"/>
    <lineage>
        <taxon>Viruses</taxon>
        <taxon>Duplodnaviria</taxon>
        <taxon>Heunggongvirae</taxon>
        <taxon>Uroviricota</taxon>
        <taxon>Caudoviricetes</taxon>
        <taxon>Gaiavirus</taxon>
        <taxon>Gaiavirus gaia</taxon>
    </lineage>
</organism>
<reference evidence="2 3" key="1">
    <citation type="submission" date="2014-03" db="EMBL/GenBank/DDBJ databases">
        <authorList>
            <person name="Yoder B.A."/>
            <person name="Colicchio M.A."/>
            <person name="Schafer C.E."/>
            <person name="Abrahim M.R."/>
            <person name="Adkins N.L."/>
            <person name="Burke K.A."/>
            <person name="Churilla B.M."/>
            <person name="Cohen K.L."/>
            <person name="Fasoranti T.O."/>
            <person name="Genkil J.S."/>
            <person name="Kramer Z.J."/>
            <person name="Prout A.K."/>
            <person name="Schwarz A.G."/>
            <person name="Tish M."/>
            <person name="Vispute N."/>
            <person name="Wilkes K.E."/>
            <person name="Williams C.R."/>
            <person name="Xiao X."/>
            <person name="Yu V.J."/>
            <person name="Lapin J.S."/>
            <person name="Ott C.T."/>
            <person name="Walburn T.D."/>
            <person name="Bradley K.W."/>
            <person name="Clarke D.Q."/>
            <person name="Lewis M.F."/>
            <person name="Barker L.P."/>
            <person name="Bailey C."/>
            <person name="Asai D.J."/>
            <person name="Bowman C.A."/>
            <person name="Russell D.A."/>
            <person name="Pope W.H."/>
            <person name="Jacobs-Sera D."/>
            <person name="Hendrix R.W."/>
            <person name="Hatfull G.F."/>
        </authorList>
    </citation>
    <scope>NUCLEOTIDE SEQUENCE [LARGE SCALE GENOMIC DNA]</scope>
</reference>
<dbReference type="GeneID" id="23679589"/>
<feature type="coiled-coil region" evidence="1">
    <location>
        <begin position="84"/>
        <end position="111"/>
    </location>
</feature>
<dbReference type="EMBL" id="KJ567043">
    <property type="protein sequence ID" value="AID58902.1"/>
    <property type="molecule type" value="Genomic_DNA"/>
</dbReference>
<sequence length="127" mass="14702">MDEVFTPLDDLRTPLEITNRMQWVLHYLRKATYVINELRDDFVEKKNAYLKASKTFQISIAGQGSREDRENRAQIEHWELYEAMTVAEKALQFAREKKSDLEAELSAIQSETKLVIAEQQLAGRIGA</sequence>
<dbReference type="RefSeq" id="YP_009124825.1">
    <property type="nucleotide sequence ID" value="NC_026590.1"/>
</dbReference>
<gene>
    <name evidence="2" type="primary">83</name>
    <name evidence="2" type="ORF">PBI_GAIA_83</name>
</gene>
<keyword evidence="1" id="KW-0175">Coiled coil</keyword>
<accession>A0A068F1S8</accession>
<keyword evidence="3" id="KW-1185">Reference proteome</keyword>
<evidence type="ECO:0000256" key="1">
    <source>
        <dbReference type="SAM" id="Coils"/>
    </source>
</evidence>